<feature type="transmembrane region" description="Helical" evidence="1">
    <location>
        <begin position="349"/>
        <end position="372"/>
    </location>
</feature>
<feature type="transmembrane region" description="Helical" evidence="1">
    <location>
        <begin position="102"/>
        <end position="126"/>
    </location>
</feature>
<dbReference type="STRING" id="1246626.BleG1_1087"/>
<dbReference type="OrthoDB" id="9781349at2"/>
<dbReference type="PANTHER" id="PTHR35342:SF5">
    <property type="entry name" value="TRICARBOXYLIC TRANSPORT PROTEIN"/>
    <property type="match status" value="1"/>
</dbReference>
<dbReference type="KEGG" id="ble:BleG1_1087"/>
<keyword evidence="1" id="KW-1133">Transmembrane helix</keyword>
<dbReference type="PATRIC" id="fig|1246626.3.peg.1090"/>
<dbReference type="AlphaFoldDB" id="A0A060LV76"/>
<accession>A0A060LV76</accession>
<feature type="transmembrane region" description="Helical" evidence="1">
    <location>
        <begin position="322"/>
        <end position="343"/>
    </location>
</feature>
<feature type="transmembrane region" description="Helical" evidence="1">
    <location>
        <begin position="252"/>
        <end position="273"/>
    </location>
</feature>
<evidence type="ECO:0000313" key="4">
    <source>
        <dbReference type="Proteomes" id="UP000027142"/>
    </source>
</evidence>
<dbReference type="eggNOG" id="COG3333">
    <property type="taxonomic scope" value="Bacteria"/>
</dbReference>
<feature type="transmembrane region" description="Helical" evidence="1">
    <location>
        <begin position="132"/>
        <end position="152"/>
    </location>
</feature>
<organism evidence="3 4">
    <name type="scientific">Shouchella lehensis G1</name>
    <dbReference type="NCBI Taxonomy" id="1246626"/>
    <lineage>
        <taxon>Bacteria</taxon>
        <taxon>Bacillati</taxon>
        <taxon>Bacillota</taxon>
        <taxon>Bacilli</taxon>
        <taxon>Bacillales</taxon>
        <taxon>Bacillaceae</taxon>
        <taxon>Shouchella</taxon>
    </lineage>
</organism>
<reference evidence="3 4" key="1">
    <citation type="journal article" date="2014" name="Gene">
        <title>A comparative genomic analysis of the alkalitolerant soil bacterium Bacillus lehensis G1.</title>
        <authorList>
            <person name="Noor Y.M."/>
            <person name="Samsulrizal N.H."/>
            <person name="Jema'on N.A."/>
            <person name="Low K.O."/>
            <person name="Ramli A.N."/>
            <person name="Alias N.I."/>
            <person name="Damis S.I."/>
            <person name="Fuzi S.F."/>
            <person name="Isa M.N."/>
            <person name="Murad A.M."/>
            <person name="Raih M.F."/>
            <person name="Bakar F.D."/>
            <person name="Najimudin N."/>
            <person name="Mahadi N.M."/>
            <person name="Illias R.M."/>
        </authorList>
    </citation>
    <scope>NUCLEOTIDE SEQUENCE [LARGE SCALE GENOMIC DNA]</scope>
    <source>
        <strain evidence="3 4">G1</strain>
    </source>
</reference>
<feature type="transmembrane region" description="Helical" evidence="1">
    <location>
        <begin position="159"/>
        <end position="178"/>
    </location>
</feature>
<dbReference type="RefSeq" id="WP_051667393.1">
    <property type="nucleotide sequence ID" value="NZ_CP003923.1"/>
</dbReference>
<feature type="domain" description="DUF112" evidence="2">
    <location>
        <begin position="14"/>
        <end position="433"/>
    </location>
</feature>
<gene>
    <name evidence="3" type="ORF">BleG1_1087</name>
</gene>
<dbReference type="PANTHER" id="PTHR35342">
    <property type="entry name" value="TRICARBOXYLIC TRANSPORT PROTEIN"/>
    <property type="match status" value="1"/>
</dbReference>
<evidence type="ECO:0000256" key="1">
    <source>
        <dbReference type="SAM" id="Phobius"/>
    </source>
</evidence>
<evidence type="ECO:0000313" key="3">
    <source>
        <dbReference type="EMBL" id="AIC93690.1"/>
    </source>
</evidence>
<feature type="transmembrane region" description="Helical" evidence="1">
    <location>
        <begin position="198"/>
        <end position="217"/>
    </location>
</feature>
<evidence type="ECO:0000259" key="2">
    <source>
        <dbReference type="Pfam" id="PF01970"/>
    </source>
</evidence>
<proteinExistence type="predicted"/>
<keyword evidence="1" id="KW-0812">Transmembrane</keyword>
<keyword evidence="1" id="KW-0472">Membrane</keyword>
<sequence length="492" mass="51957">MEQFLMPLFDYQLLLLVALGTFAGIYVGAIPGLSVTMATVLLLSLTYSWDTLSALALIVGVYVGGVYGGARPAILLNMPGGPAQIATSFDGYPLAQKGEAGLAIGLSTILSIIGGMVGLLLLVFATPVLSDIALYFAHRDYLLLALLGLLLVGTMSQGAFIKSIFLACFGVFIGLIGLDMISASPRLTFGLIELQSGINVIIAILGLFGFAEVLYQLSQKTPKNHKENVVGKIIPPLAMLIKFLPLTLRTSVIGALAGVLPGVGGEIAALLGYDHAKRSIKKPSRPFGEGAYEGVIAPETANNAAIGGAFVPMLTLGIPGDAVTAVIIGALIVHGLDPGPLLITNSPDLFWVICGSLFLANLFLLVFGMTGIHLFKKVISIPKGILMPIILVLIVVGAYSINNTMIDVYWMIGFGLLGFVLRLFGFPLAPLVLGIVLGPLIDQSYRAAMITAHHDLGTFFLGYVTSPISLVLSILFSIMLLSTIKSFRKKAQ</sequence>
<feature type="transmembrane region" description="Helical" evidence="1">
    <location>
        <begin position="408"/>
        <end position="438"/>
    </location>
</feature>
<feature type="transmembrane region" description="Helical" evidence="1">
    <location>
        <begin position="384"/>
        <end position="402"/>
    </location>
</feature>
<dbReference type="HOGENOM" id="CLU_022936_2_0_9"/>
<protein>
    <recommendedName>
        <fullName evidence="2">DUF112 domain-containing protein</fullName>
    </recommendedName>
</protein>
<dbReference type="InterPro" id="IPR002823">
    <property type="entry name" value="DUF112_TM"/>
</dbReference>
<dbReference type="EMBL" id="CP003923">
    <property type="protein sequence ID" value="AIC93690.1"/>
    <property type="molecule type" value="Genomic_DNA"/>
</dbReference>
<feature type="transmembrane region" description="Helical" evidence="1">
    <location>
        <begin position="51"/>
        <end position="70"/>
    </location>
</feature>
<feature type="transmembrane region" description="Helical" evidence="1">
    <location>
        <begin position="459"/>
        <end position="484"/>
    </location>
</feature>
<dbReference type="Proteomes" id="UP000027142">
    <property type="component" value="Chromosome"/>
</dbReference>
<name>A0A060LV76_9BACI</name>
<keyword evidence="4" id="KW-1185">Reference proteome</keyword>
<feature type="transmembrane region" description="Helical" evidence="1">
    <location>
        <begin position="12"/>
        <end position="45"/>
    </location>
</feature>
<dbReference type="Pfam" id="PF01970">
    <property type="entry name" value="TctA"/>
    <property type="match status" value="1"/>
</dbReference>